<dbReference type="EMBL" id="CP011389">
    <property type="protein sequence ID" value="AKH17009.1"/>
    <property type="molecule type" value="Genomic_DNA"/>
</dbReference>
<name>A0A0F7JP07_9DEIO</name>
<dbReference type="KEGG" id="dch:SY84_07970"/>
<accession>A0A0F7JP07</accession>
<dbReference type="Gene3D" id="3.90.550.10">
    <property type="entry name" value="Spore Coat Polysaccharide Biosynthesis Protein SpsA, Chain A"/>
    <property type="match status" value="1"/>
</dbReference>
<evidence type="ECO:0000259" key="1">
    <source>
        <dbReference type="Pfam" id="PF00535"/>
    </source>
</evidence>
<feature type="domain" description="Glycosyltransferase 2-like" evidence="1">
    <location>
        <begin position="11"/>
        <end position="169"/>
    </location>
</feature>
<dbReference type="RefSeq" id="WP_046843580.1">
    <property type="nucleotide sequence ID" value="NZ_CP011389.1"/>
</dbReference>
<dbReference type="InterPro" id="IPR001173">
    <property type="entry name" value="Glyco_trans_2-like"/>
</dbReference>
<dbReference type="OrthoDB" id="9785185at2"/>
<reference evidence="2 3" key="1">
    <citation type="submission" date="2015-01" db="EMBL/GenBank/DDBJ databases">
        <title>Deinococcus soli/N5/whole genome sequencing.</title>
        <authorList>
            <person name="Kim M.K."/>
            <person name="Srinivasan S."/>
            <person name="Lee J.-J."/>
        </authorList>
    </citation>
    <scope>NUCLEOTIDE SEQUENCE [LARGE SCALE GENOMIC DNA]</scope>
    <source>
        <strain evidence="2 3">N5</strain>
    </source>
</reference>
<dbReference type="Pfam" id="PF00535">
    <property type="entry name" value="Glycos_transf_2"/>
    <property type="match status" value="1"/>
</dbReference>
<dbReference type="SUPFAM" id="SSF53448">
    <property type="entry name" value="Nucleotide-diphospho-sugar transferases"/>
    <property type="match status" value="1"/>
</dbReference>
<dbReference type="AlphaFoldDB" id="A0A0F7JP07"/>
<dbReference type="PANTHER" id="PTHR22916">
    <property type="entry name" value="GLYCOSYLTRANSFERASE"/>
    <property type="match status" value="1"/>
</dbReference>
<dbReference type="Proteomes" id="UP000034024">
    <property type="component" value="Chromosome"/>
</dbReference>
<protein>
    <recommendedName>
        <fullName evidence="1">Glycosyltransferase 2-like domain-containing protein</fullName>
    </recommendedName>
</protein>
<dbReference type="GO" id="GO:0016758">
    <property type="term" value="F:hexosyltransferase activity"/>
    <property type="evidence" value="ECO:0007669"/>
    <property type="project" value="UniProtKB-ARBA"/>
</dbReference>
<dbReference type="CDD" id="cd00761">
    <property type="entry name" value="Glyco_tranf_GTA_type"/>
    <property type="match status" value="1"/>
</dbReference>
<evidence type="ECO:0000313" key="3">
    <source>
        <dbReference type="Proteomes" id="UP000034024"/>
    </source>
</evidence>
<evidence type="ECO:0000313" key="2">
    <source>
        <dbReference type="EMBL" id="AKH17009.1"/>
    </source>
</evidence>
<organism evidence="2 3">
    <name type="scientific">Deinococcus soli</name>
    <name type="common">ex Cha et al. 2016</name>
    <dbReference type="NCBI Taxonomy" id="1309411"/>
    <lineage>
        <taxon>Bacteria</taxon>
        <taxon>Thermotogati</taxon>
        <taxon>Deinococcota</taxon>
        <taxon>Deinococci</taxon>
        <taxon>Deinococcales</taxon>
        <taxon>Deinococcaceae</taxon>
        <taxon>Deinococcus</taxon>
    </lineage>
</organism>
<dbReference type="PANTHER" id="PTHR22916:SF3">
    <property type="entry name" value="UDP-GLCNAC:BETAGAL BETA-1,3-N-ACETYLGLUCOSAMINYLTRANSFERASE-LIKE PROTEIN 1"/>
    <property type="match status" value="1"/>
</dbReference>
<dbReference type="InterPro" id="IPR029044">
    <property type="entry name" value="Nucleotide-diphossugar_trans"/>
</dbReference>
<keyword evidence="3" id="KW-1185">Reference proteome</keyword>
<dbReference type="PATRIC" id="fig|1309411.5.peg.1626"/>
<sequence>MLSQSQYVDVSVIIPTYFSSNSLKRALHSVAFQTLPVAEIIIIDDSGDSSEVIKIKNILKEFTYPRERVKFYFNSKNMGPSYTRNRGIEESTSKYIAFLDSDDIWHPAKIEIQYSIMEELRSKLSGHQFNHTSNGKFDGVSKSIKTRVIKRKELLLRNPFSTPTVMAIRENFTKFPENIRFGEDYFCWIANYSPGDFILIKSTLAGGFKASYGASGLSQDISVMSQGVKAAFLLLLRRGHISRFEYFIALTIETMKYLNRKTVILLRKLR</sequence>
<proteinExistence type="predicted"/>
<gene>
    <name evidence="2" type="ORF">SY84_07970</name>
</gene>